<dbReference type="eggNOG" id="ENOG502T68J">
    <property type="taxonomic scope" value="Eukaryota"/>
</dbReference>
<feature type="chain" id="PRO_5004344387" evidence="1">
    <location>
        <begin position="21"/>
        <end position="69"/>
    </location>
</feature>
<keyword evidence="3" id="KW-1185">Reference proteome</keyword>
<dbReference type="EMBL" id="KB908592">
    <property type="protein sequence ID" value="EOA87337.1"/>
    <property type="molecule type" value="Genomic_DNA"/>
</dbReference>
<accession>R0KGZ7</accession>
<gene>
    <name evidence="2" type="ORF">SETTUDRAFT_87492</name>
</gene>
<protein>
    <submittedName>
        <fullName evidence="2">Uncharacterized protein</fullName>
    </submittedName>
</protein>
<name>R0KGZ7_EXST2</name>
<reference evidence="2 3" key="2">
    <citation type="journal article" date="2013" name="PLoS Genet.">
        <title>Comparative genome structure, secondary metabolite, and effector coding capacity across Cochliobolus pathogens.</title>
        <authorList>
            <person name="Condon B.J."/>
            <person name="Leng Y."/>
            <person name="Wu D."/>
            <person name="Bushley K.E."/>
            <person name="Ohm R.A."/>
            <person name="Otillar R."/>
            <person name="Martin J."/>
            <person name="Schackwitz W."/>
            <person name="Grimwood J."/>
            <person name="MohdZainudin N."/>
            <person name="Xue C."/>
            <person name="Wang R."/>
            <person name="Manning V.A."/>
            <person name="Dhillon B."/>
            <person name="Tu Z.J."/>
            <person name="Steffenson B.J."/>
            <person name="Salamov A."/>
            <person name="Sun H."/>
            <person name="Lowry S."/>
            <person name="LaButti K."/>
            <person name="Han J."/>
            <person name="Copeland A."/>
            <person name="Lindquist E."/>
            <person name="Barry K."/>
            <person name="Schmutz J."/>
            <person name="Baker S.E."/>
            <person name="Ciuffetti L.M."/>
            <person name="Grigoriev I.V."/>
            <person name="Zhong S."/>
            <person name="Turgeon B.G."/>
        </authorList>
    </citation>
    <scope>NUCLEOTIDE SEQUENCE [LARGE SCALE GENOMIC DNA]</scope>
    <source>
        <strain evidence="3">28A</strain>
    </source>
</reference>
<dbReference type="AlphaFoldDB" id="R0KGZ7"/>
<evidence type="ECO:0000256" key="1">
    <source>
        <dbReference type="SAM" id="SignalP"/>
    </source>
</evidence>
<keyword evidence="1" id="KW-0732">Signal</keyword>
<sequence>MRFSYAEFTAVALIPIMVSAQCLYPKGAYTECSSDGSKIIRCNGYHGSLIYECPQYKYCANIGAVRGCL</sequence>
<feature type="signal peptide" evidence="1">
    <location>
        <begin position="1"/>
        <end position="20"/>
    </location>
</feature>
<organism evidence="2 3">
    <name type="scientific">Exserohilum turcicum (strain 28A)</name>
    <name type="common">Northern leaf blight fungus</name>
    <name type="synonym">Setosphaeria turcica</name>
    <dbReference type="NCBI Taxonomy" id="671987"/>
    <lineage>
        <taxon>Eukaryota</taxon>
        <taxon>Fungi</taxon>
        <taxon>Dikarya</taxon>
        <taxon>Ascomycota</taxon>
        <taxon>Pezizomycotina</taxon>
        <taxon>Dothideomycetes</taxon>
        <taxon>Pleosporomycetidae</taxon>
        <taxon>Pleosporales</taxon>
        <taxon>Pleosporineae</taxon>
        <taxon>Pleosporaceae</taxon>
        <taxon>Exserohilum</taxon>
    </lineage>
</organism>
<proteinExistence type="predicted"/>
<dbReference type="RefSeq" id="XP_008025772.1">
    <property type="nucleotide sequence ID" value="XM_008027581.1"/>
</dbReference>
<dbReference type="Proteomes" id="UP000016935">
    <property type="component" value="Unassembled WGS sequence"/>
</dbReference>
<reference evidence="2 3" key="1">
    <citation type="journal article" date="2012" name="PLoS Pathog.">
        <title>Diverse lifestyles and strategies of plant pathogenesis encoded in the genomes of eighteen Dothideomycetes fungi.</title>
        <authorList>
            <person name="Ohm R.A."/>
            <person name="Feau N."/>
            <person name="Henrissat B."/>
            <person name="Schoch C.L."/>
            <person name="Horwitz B.A."/>
            <person name="Barry K.W."/>
            <person name="Condon B.J."/>
            <person name="Copeland A.C."/>
            <person name="Dhillon B."/>
            <person name="Glaser F."/>
            <person name="Hesse C.N."/>
            <person name="Kosti I."/>
            <person name="LaButti K."/>
            <person name="Lindquist E.A."/>
            <person name="Lucas S."/>
            <person name="Salamov A.A."/>
            <person name="Bradshaw R.E."/>
            <person name="Ciuffetti L."/>
            <person name="Hamelin R.C."/>
            <person name="Kema G.H.J."/>
            <person name="Lawrence C."/>
            <person name="Scott J.A."/>
            <person name="Spatafora J.W."/>
            <person name="Turgeon B.G."/>
            <person name="de Wit P.J.G.M."/>
            <person name="Zhong S."/>
            <person name="Goodwin S.B."/>
            <person name="Grigoriev I.V."/>
        </authorList>
    </citation>
    <scope>NUCLEOTIDE SEQUENCE [LARGE SCALE GENOMIC DNA]</scope>
    <source>
        <strain evidence="3">28A</strain>
    </source>
</reference>
<dbReference type="OrthoDB" id="10479574at2759"/>
<dbReference type="GeneID" id="19405654"/>
<dbReference type="HOGENOM" id="CLU_2777530_0_0_1"/>
<evidence type="ECO:0000313" key="3">
    <source>
        <dbReference type="Proteomes" id="UP000016935"/>
    </source>
</evidence>
<evidence type="ECO:0000313" key="2">
    <source>
        <dbReference type="EMBL" id="EOA87337.1"/>
    </source>
</evidence>